<evidence type="ECO:0000313" key="3">
    <source>
        <dbReference type="Proteomes" id="UP001597641"/>
    </source>
</evidence>
<feature type="compositionally biased region" description="Gly residues" evidence="1">
    <location>
        <begin position="151"/>
        <end position="162"/>
    </location>
</feature>
<dbReference type="RefSeq" id="WP_377487062.1">
    <property type="nucleotide sequence ID" value="NZ_JBHUOX010000013.1"/>
</dbReference>
<organism evidence="2 3">
    <name type="scientific">Pontibacter toksunensis</name>
    <dbReference type="NCBI Taxonomy" id="1332631"/>
    <lineage>
        <taxon>Bacteria</taxon>
        <taxon>Pseudomonadati</taxon>
        <taxon>Bacteroidota</taxon>
        <taxon>Cytophagia</taxon>
        <taxon>Cytophagales</taxon>
        <taxon>Hymenobacteraceae</taxon>
        <taxon>Pontibacter</taxon>
    </lineage>
</organism>
<protein>
    <submittedName>
        <fullName evidence="2">YtxH domain-containing protein</fullName>
    </submittedName>
</protein>
<dbReference type="EMBL" id="JBHUOX010000013">
    <property type="protein sequence ID" value="MFD3002050.1"/>
    <property type="molecule type" value="Genomic_DNA"/>
</dbReference>
<evidence type="ECO:0000256" key="1">
    <source>
        <dbReference type="SAM" id="MobiDB-lite"/>
    </source>
</evidence>
<evidence type="ECO:0000313" key="2">
    <source>
        <dbReference type="EMBL" id="MFD3002050.1"/>
    </source>
</evidence>
<accession>A0ABW6BXE8</accession>
<dbReference type="Pfam" id="PF12732">
    <property type="entry name" value="YtxH"/>
    <property type="match status" value="1"/>
</dbReference>
<sequence length="173" mass="17660">MKQKDTSSKKKKKKAAAAGAGGFTAGLLAGAGVGVLAGLLLAPEKGTATRRKVTESAKKYTDQLTELKDQASDWAKKQMNKSGSTDAHVNEAPDLPPTASTGRMATSTTTTGTTKNSPYTDTNKHSDSEVKDMINDPRNPGSTGNTRPGTSGPGATGTGTTGGPTTPTTPPRV</sequence>
<reference evidence="3" key="1">
    <citation type="journal article" date="2019" name="Int. J. Syst. Evol. Microbiol.">
        <title>The Global Catalogue of Microorganisms (GCM) 10K type strain sequencing project: providing services to taxonomists for standard genome sequencing and annotation.</title>
        <authorList>
            <consortium name="The Broad Institute Genomics Platform"/>
            <consortium name="The Broad Institute Genome Sequencing Center for Infectious Disease"/>
            <person name="Wu L."/>
            <person name="Ma J."/>
        </authorList>
    </citation>
    <scope>NUCLEOTIDE SEQUENCE [LARGE SCALE GENOMIC DNA]</scope>
    <source>
        <strain evidence="3">KCTC 23984</strain>
    </source>
</reference>
<feature type="compositionally biased region" description="Low complexity" evidence="1">
    <location>
        <begin position="98"/>
        <end position="114"/>
    </location>
</feature>
<proteinExistence type="predicted"/>
<dbReference type="InterPro" id="IPR024623">
    <property type="entry name" value="YtxH"/>
</dbReference>
<comment type="caution">
    <text evidence="2">The sequence shown here is derived from an EMBL/GenBank/DDBJ whole genome shotgun (WGS) entry which is preliminary data.</text>
</comment>
<feature type="compositionally biased region" description="Basic and acidic residues" evidence="1">
    <location>
        <begin position="122"/>
        <end position="135"/>
    </location>
</feature>
<feature type="compositionally biased region" description="Basic and acidic residues" evidence="1">
    <location>
        <begin position="52"/>
        <end position="76"/>
    </location>
</feature>
<name>A0ABW6BXE8_9BACT</name>
<keyword evidence="3" id="KW-1185">Reference proteome</keyword>
<gene>
    <name evidence="2" type="ORF">ACFS7Z_16885</name>
</gene>
<feature type="region of interest" description="Disordered" evidence="1">
    <location>
        <begin position="41"/>
        <end position="173"/>
    </location>
</feature>
<dbReference type="Proteomes" id="UP001597641">
    <property type="component" value="Unassembled WGS sequence"/>
</dbReference>